<evidence type="ECO:0000313" key="8">
    <source>
        <dbReference type="EMBL" id="SHL48344.1"/>
    </source>
</evidence>
<organism evidence="7 9">
    <name type="scientific">Haladaptatus paucihalophilus DX253</name>
    <dbReference type="NCBI Taxonomy" id="797209"/>
    <lineage>
        <taxon>Archaea</taxon>
        <taxon>Methanobacteriati</taxon>
        <taxon>Methanobacteriota</taxon>
        <taxon>Stenosarchaea group</taxon>
        <taxon>Halobacteria</taxon>
        <taxon>Halobacteriales</taxon>
        <taxon>Haladaptataceae</taxon>
        <taxon>Haladaptatus</taxon>
    </lineage>
</organism>
<protein>
    <submittedName>
        <fullName evidence="8">Biotin transport system permease protein</fullName>
    </submittedName>
    <submittedName>
        <fullName evidence="7">Cobalt transport protein</fullName>
    </submittedName>
</protein>
<dbReference type="RefSeq" id="WP_007976205.1">
    <property type="nucleotide sequence ID" value="NZ_AEMG01000002.1"/>
</dbReference>
<feature type="transmembrane region" description="Helical" evidence="6">
    <location>
        <begin position="43"/>
        <end position="61"/>
    </location>
</feature>
<dbReference type="CDD" id="cd16914">
    <property type="entry name" value="EcfT"/>
    <property type="match status" value="1"/>
</dbReference>
<evidence type="ECO:0000313" key="9">
    <source>
        <dbReference type="Proteomes" id="UP000003751"/>
    </source>
</evidence>
<dbReference type="InterPro" id="IPR051611">
    <property type="entry name" value="ECF_transporter_component"/>
</dbReference>
<dbReference type="OrthoDB" id="204634at2157"/>
<keyword evidence="5 6" id="KW-0472">Membrane</keyword>
<reference evidence="8" key="2">
    <citation type="submission" date="2016-11" db="EMBL/GenBank/DDBJ databases">
        <authorList>
            <person name="Jaros S."/>
            <person name="Januszkiewicz K."/>
            <person name="Wedrychowicz H."/>
        </authorList>
    </citation>
    <scope>NUCLEOTIDE SEQUENCE [LARGE SCALE GENOMIC DNA]</scope>
    <source>
        <strain evidence="8">DX253</strain>
    </source>
</reference>
<dbReference type="eggNOG" id="arCOG02250">
    <property type="taxonomic scope" value="Archaea"/>
</dbReference>
<sequence length="235" mass="25275">MTLAYRSTGAFAERLDPRVKLLFQAVFAAVALAHTTPVGLATLTLVVAAVFFGAATSPVWVLREFRYLFPFLVGGPAFAALTLGPPWVVPGDAVAPALASYRVLLVLCVSAAYVRTTPVRESRAAIQWLVPGRVGQFLGMGVAFVFRFFPVLQADLRSIRDAMAARLGDERSLTDRMELVGAAGLSRAFSRADTFSLALRARCFAWNPTLPRLAVSSADVPAMFLTAALLVWGVI</sequence>
<proteinExistence type="predicted"/>
<feature type="transmembrane region" description="Helical" evidence="6">
    <location>
        <begin position="94"/>
        <end position="114"/>
    </location>
</feature>
<evidence type="ECO:0000256" key="5">
    <source>
        <dbReference type="ARBA" id="ARBA00023136"/>
    </source>
</evidence>
<reference evidence="7 9" key="1">
    <citation type="journal article" date="2014" name="ISME J.">
        <title>Trehalose/2-sulfotrehalose biosynthesis and glycine-betaine uptake are widely spread mechanisms for osmoadaptation in the Halobacteriales.</title>
        <authorList>
            <person name="Youssef N.H."/>
            <person name="Savage-Ashlock K.N."/>
            <person name="McCully A.L."/>
            <person name="Luedtke B."/>
            <person name="Shaw E.I."/>
            <person name="Hoff W.D."/>
            <person name="Elshahed M.S."/>
        </authorList>
    </citation>
    <scope>NUCLEOTIDE SEQUENCE [LARGE SCALE GENOMIC DNA]</scope>
    <source>
        <strain evidence="7 9">DX253</strain>
    </source>
</reference>
<dbReference type="Proteomes" id="UP000184203">
    <property type="component" value="Unassembled WGS sequence"/>
</dbReference>
<dbReference type="PANTHER" id="PTHR34857:SF2">
    <property type="entry name" value="SLL0384 PROTEIN"/>
    <property type="match status" value="1"/>
</dbReference>
<dbReference type="GO" id="GO:0005886">
    <property type="term" value="C:plasma membrane"/>
    <property type="evidence" value="ECO:0007669"/>
    <property type="project" value="UniProtKB-ARBA"/>
</dbReference>
<accession>E7QP48</accession>
<dbReference type="PATRIC" id="fig|797209.4.peg.203"/>
<evidence type="ECO:0000256" key="2">
    <source>
        <dbReference type="ARBA" id="ARBA00022475"/>
    </source>
</evidence>
<dbReference type="STRING" id="797209.GCA_000376445_01984"/>
<feature type="transmembrane region" description="Helical" evidence="6">
    <location>
        <begin position="126"/>
        <end position="149"/>
    </location>
</feature>
<dbReference type="Proteomes" id="UP000003751">
    <property type="component" value="Unassembled WGS sequence"/>
</dbReference>
<feature type="transmembrane region" description="Helical" evidence="6">
    <location>
        <begin position="68"/>
        <end position="88"/>
    </location>
</feature>
<evidence type="ECO:0000313" key="7">
    <source>
        <dbReference type="EMBL" id="EFW93701.1"/>
    </source>
</evidence>
<keyword evidence="2" id="KW-1003">Cell membrane</keyword>
<evidence type="ECO:0000313" key="10">
    <source>
        <dbReference type="Proteomes" id="UP000184203"/>
    </source>
</evidence>
<evidence type="ECO:0000256" key="4">
    <source>
        <dbReference type="ARBA" id="ARBA00022989"/>
    </source>
</evidence>
<comment type="subcellular location">
    <subcellularLocation>
        <location evidence="1">Membrane</location>
        <topology evidence="1">Multi-pass membrane protein</topology>
    </subcellularLocation>
</comment>
<dbReference type="Pfam" id="PF02361">
    <property type="entry name" value="CbiQ"/>
    <property type="match status" value="1"/>
</dbReference>
<reference evidence="10" key="3">
    <citation type="submission" date="2016-11" db="EMBL/GenBank/DDBJ databases">
        <authorList>
            <person name="Varghese N."/>
            <person name="Submissions S."/>
        </authorList>
    </citation>
    <scope>NUCLEOTIDE SEQUENCE [LARGE SCALE GENOMIC DNA]</scope>
    <source>
        <strain evidence="10">DX253</strain>
    </source>
</reference>
<dbReference type="PANTHER" id="PTHR34857">
    <property type="entry name" value="SLL0384 PROTEIN"/>
    <property type="match status" value="1"/>
</dbReference>
<keyword evidence="3 6" id="KW-0812">Transmembrane</keyword>
<evidence type="ECO:0000256" key="3">
    <source>
        <dbReference type="ARBA" id="ARBA00022692"/>
    </source>
</evidence>
<dbReference type="EMBL" id="FRAN01000007">
    <property type="protein sequence ID" value="SHL48344.1"/>
    <property type="molecule type" value="Genomic_DNA"/>
</dbReference>
<dbReference type="EMBL" id="AEMG01000002">
    <property type="protein sequence ID" value="EFW93701.1"/>
    <property type="molecule type" value="Genomic_DNA"/>
</dbReference>
<evidence type="ECO:0000256" key="6">
    <source>
        <dbReference type="SAM" id="Phobius"/>
    </source>
</evidence>
<gene>
    <name evidence="8" type="ORF">SAMN05444342_3925</name>
    <name evidence="7" type="ORF">ZOD2009_01120</name>
</gene>
<dbReference type="InterPro" id="IPR003339">
    <property type="entry name" value="ABC/ECF_trnsptr_transmembrane"/>
</dbReference>
<keyword evidence="10" id="KW-1185">Reference proteome</keyword>
<name>E7QP48_HALPU</name>
<dbReference type="AlphaFoldDB" id="E7QP48"/>
<keyword evidence="4 6" id="KW-1133">Transmembrane helix</keyword>
<evidence type="ECO:0000256" key="1">
    <source>
        <dbReference type="ARBA" id="ARBA00004141"/>
    </source>
</evidence>